<evidence type="ECO:0000256" key="2">
    <source>
        <dbReference type="ARBA" id="ARBA00004514"/>
    </source>
</evidence>
<dbReference type="OrthoDB" id="8859650at2759"/>
<keyword evidence="5" id="KW-0221">Differentiation</keyword>
<evidence type="ECO:0000256" key="6">
    <source>
        <dbReference type="ARBA" id="ARBA00022871"/>
    </source>
</evidence>
<sequence length="1637" mass="181893">MQPSNGGSRIKLNRNAFKLEQDSVPKRRRLSRSSGSECTDPVADVHPVASDVSSARAGVQSRTPPGPQNAHQLEPARVPGRKQIHCHLHFALRFCGRGKSAKCTEAQPCTVSRYVNRDVRLQTCNSCVGSPGRSGADQDVIRLGVKTEKINLETPVDADGQAAEITPNFNRKAGLRKPFGSFSRLCSGREVKRSVKNSCCALCGDVKYTPPACSKVTRASRHLSQPKMLKQSVVHSEMTTRLLIWFRRQVRVKLCDVARVLDVTSRDFSCILPVVLLQKGEHKKVNCFSKEYRSLMGLDSQGTGHRGKWISNQSCEVYSPTNSCASLSLGNQGLGFSVGDRISGVAEDIVRCSESLDKQASGKTDCERIRPSSVEETSCLPIKLGEVESCVDNADFGSKGLIMASDVQGDKTAPVSHVPSLIPGCVHACSGFASSQCLQHVDTADNCTVTEADTNNNCLVENRSNASSDEAVDFSECFSCQRTTAYMERPRLSCARTYRSWPFPRNGPPCELKSAGLRWIVSTESLKVTKYVTDNMQVAVKTGSKCTAGKKVEESLEEFDPHERGVVDPNNQGQARSTTHSEMKPGSSDFVDTPEAQSESQKLPEKAWTSDNSKEKDVIRPCNVFQQNPPSLGSVPENDSQALEIGRLEIINGNKLKVVDAKPIGGMFSRSVNLNNSSIIMTQTSLSSKCRDYKNIDTEATTLNLSDPLPDLQHSASNVHLGEELQTPSALVPSSVTPKHTSSVMLQKKEEQKSDTENRSQNRLNVLHTKTPAQSTCSTTRTGGSSPDSLSCREEESSSMSPAKRHNEDSTECSLAQSEMSEVGQANKSPSLLPTREGLVVTAGDLDVLRAYEEDAIVLDVIQDDPDLFGAIFMGTPECSNSKANPASLNKEMNTSMQTDQESLMRKPNRIVWGLDSRRKDVQSGADVRVDYNDGLCRGQRNELAQSSKSQPTLGTKWPSLNPVVTREKMVPDCNNNHYDKERTNLQFNTVDPGWTWTVDSVCNNVHTTARKDINIVRPLPPSYCWYYFSEHHACLRSTCWFLHVPREDDEKFCMDIVMKFCCSGSPSIVQRAVEIFLAFYKTNCPGASFSENFVNQLLSSLLSLSLLKDLVSVFNTLHTHNRTPPPKFMMALYEHVRERGILNFVPELILLTSKVVEAGRIFSVEQCEMMQLHLESLLVPRHQIDIFCTVKCRALATNPHTAELSELAQAVVRVELCKQQEDWPALARVFCTVFGGRHSAGELLRFCCCVIMALLKETKDKLIVPYEPFAESVCQEVSTDEMIKSFLGRVGVSLMFTYYRNQDWTKGLKLLHVMSRLQIEFALLKGLFNGENGASRCQIVTTATEFFLNSGSIEGALNMLKANEWFVSSTAWPCEQADIQNRRRVLTLLAEKTSYRDTLEVLTNLPGLKQPVDGVQAGEYSTMFNGHLRKCVINHVLPVGADTLDFMLSHEIPVNPMELQQLIHKLGKQNSWTRARTLFKHARSAAYYSEVVYEMNSLALPCCLTEIEMTLAFEMFIISTCTSLQNSSNASQPLLITLRRHSGHEVAIESEYLAAGSRLLSAALIPNPKLSIRYTAVSQEQEQLFNLDRGSAAKWLSHNRSWAQSIERERFETYRIHARVHFQRLQLGLFGFQISV</sequence>
<feature type="compositionally biased region" description="Basic and acidic residues" evidence="8">
    <location>
        <begin position="550"/>
        <end position="566"/>
    </location>
</feature>
<feature type="compositionally biased region" description="Polar residues" evidence="8">
    <location>
        <begin position="569"/>
        <end position="580"/>
    </location>
</feature>
<dbReference type="Proteomes" id="UP000319801">
    <property type="component" value="Unassembled WGS sequence"/>
</dbReference>
<feature type="region of interest" description="Disordered" evidence="8">
    <location>
        <begin position="550"/>
        <end position="614"/>
    </location>
</feature>
<comment type="subcellular location">
    <subcellularLocation>
        <location evidence="2">Cytoplasm</location>
        <location evidence="2">Cytosol</location>
    </subcellularLocation>
</comment>
<comment type="caution">
    <text evidence="10">The sequence shown here is derived from an EMBL/GenBank/DDBJ whole genome shotgun (WGS) entry which is preliminary data.</text>
</comment>
<organism evidence="10 11">
    <name type="scientific">Bagarius yarrelli</name>
    <name type="common">Goonch</name>
    <name type="synonym">Bagrus yarrelli</name>
    <dbReference type="NCBI Taxonomy" id="175774"/>
    <lineage>
        <taxon>Eukaryota</taxon>
        <taxon>Metazoa</taxon>
        <taxon>Chordata</taxon>
        <taxon>Craniata</taxon>
        <taxon>Vertebrata</taxon>
        <taxon>Euteleostomi</taxon>
        <taxon>Actinopterygii</taxon>
        <taxon>Neopterygii</taxon>
        <taxon>Teleostei</taxon>
        <taxon>Ostariophysi</taxon>
        <taxon>Siluriformes</taxon>
        <taxon>Sisoridae</taxon>
        <taxon>Sisorinae</taxon>
        <taxon>Bagarius</taxon>
    </lineage>
</organism>
<feature type="region of interest" description="Disordered" evidence="8">
    <location>
        <begin position="728"/>
        <end position="832"/>
    </location>
</feature>
<dbReference type="PANTHER" id="PTHR35671:SF1">
    <property type="entry name" value="PROTEIN TOPAZ1"/>
    <property type="match status" value="1"/>
</dbReference>
<evidence type="ECO:0000256" key="1">
    <source>
        <dbReference type="ARBA" id="ARBA00002132"/>
    </source>
</evidence>
<reference evidence="10 11" key="1">
    <citation type="journal article" date="2019" name="Genome Biol. Evol.">
        <title>Whole-Genome Sequencing of the Giant Devil Catfish, Bagarius yarrelli.</title>
        <authorList>
            <person name="Jiang W."/>
            <person name="Lv Y."/>
            <person name="Cheng L."/>
            <person name="Yang K."/>
            <person name="Chao B."/>
            <person name="Wang X."/>
            <person name="Li Y."/>
            <person name="Pan X."/>
            <person name="You X."/>
            <person name="Zhang Y."/>
            <person name="Yang J."/>
            <person name="Li J."/>
            <person name="Zhang X."/>
            <person name="Liu S."/>
            <person name="Sun C."/>
            <person name="Yang J."/>
            <person name="Shi Q."/>
        </authorList>
    </citation>
    <scope>NUCLEOTIDE SEQUENCE [LARGE SCALE GENOMIC DNA]</scope>
    <source>
        <strain evidence="10">JWS20170419001</strain>
        <tissue evidence="10">Muscle</tissue>
    </source>
</reference>
<evidence type="ECO:0000259" key="9">
    <source>
        <dbReference type="Pfam" id="PF14669"/>
    </source>
</evidence>
<feature type="compositionally biased region" description="Polar residues" evidence="8">
    <location>
        <begin position="812"/>
        <end position="832"/>
    </location>
</feature>
<feature type="region of interest" description="Disordered" evidence="8">
    <location>
        <begin position="1"/>
        <end position="74"/>
    </location>
</feature>
<evidence type="ECO:0000256" key="3">
    <source>
        <dbReference type="ARBA" id="ARBA00016464"/>
    </source>
</evidence>
<comment type="function">
    <text evidence="1">Important for normal spermatogenesis and male fertility. Specifically required for progression to the post-meiotic stages of spermatocyte development. Seems to be necessary for normal expression levels of a number of testis-expressed gene transcripts, although its role in this process is unclear.</text>
</comment>
<evidence type="ECO:0000256" key="8">
    <source>
        <dbReference type="SAM" id="MobiDB-lite"/>
    </source>
</evidence>
<dbReference type="EMBL" id="VCAZ01000022">
    <property type="protein sequence ID" value="TSK87410.1"/>
    <property type="molecule type" value="Genomic_DNA"/>
</dbReference>
<feature type="compositionally biased region" description="Polar residues" evidence="8">
    <location>
        <begin position="728"/>
        <end position="745"/>
    </location>
</feature>
<feature type="domain" description="Protein TOPAZ1" evidence="9">
    <location>
        <begin position="1215"/>
        <end position="1388"/>
    </location>
</feature>
<accession>A0A556TVH1</accession>
<dbReference type="Pfam" id="PF14669">
    <property type="entry name" value="Asp_Glu_race_2"/>
    <property type="match status" value="1"/>
</dbReference>
<keyword evidence="6" id="KW-0744">Spermatogenesis</keyword>
<keyword evidence="11" id="KW-1185">Reference proteome</keyword>
<feature type="compositionally biased region" description="Low complexity" evidence="8">
    <location>
        <begin position="775"/>
        <end position="786"/>
    </location>
</feature>
<dbReference type="InterPro" id="IPR038952">
    <property type="entry name" value="TOPAZ1"/>
</dbReference>
<feature type="compositionally biased region" description="Basic and acidic residues" evidence="8">
    <location>
        <begin position="747"/>
        <end position="760"/>
    </location>
</feature>
<dbReference type="GO" id="GO:0048137">
    <property type="term" value="P:spermatocyte division"/>
    <property type="evidence" value="ECO:0007669"/>
    <property type="project" value="TreeGrafter"/>
</dbReference>
<proteinExistence type="predicted"/>
<dbReference type="PANTHER" id="PTHR35671">
    <property type="entry name" value="PROTEIN TOPAZ1"/>
    <property type="match status" value="1"/>
</dbReference>
<keyword evidence="4" id="KW-0963">Cytoplasm</keyword>
<evidence type="ECO:0000313" key="11">
    <source>
        <dbReference type="Proteomes" id="UP000319801"/>
    </source>
</evidence>
<evidence type="ECO:0000256" key="7">
    <source>
        <dbReference type="ARBA" id="ARBA00031943"/>
    </source>
</evidence>
<evidence type="ECO:0000313" key="10">
    <source>
        <dbReference type="EMBL" id="TSK87410.1"/>
    </source>
</evidence>
<dbReference type="GO" id="GO:0030154">
    <property type="term" value="P:cell differentiation"/>
    <property type="evidence" value="ECO:0007669"/>
    <property type="project" value="UniProtKB-KW"/>
</dbReference>
<gene>
    <name evidence="10" type="ORF">Baya_4124</name>
</gene>
<name>A0A556TVH1_BAGYA</name>
<evidence type="ECO:0000256" key="5">
    <source>
        <dbReference type="ARBA" id="ARBA00022782"/>
    </source>
</evidence>
<dbReference type="GO" id="GO:0005829">
    <property type="term" value="C:cytosol"/>
    <property type="evidence" value="ECO:0007669"/>
    <property type="project" value="UniProtKB-SubCell"/>
</dbReference>
<dbReference type="InterPro" id="IPR029435">
    <property type="entry name" value="TOPAZ1_dom"/>
</dbReference>
<evidence type="ECO:0000256" key="4">
    <source>
        <dbReference type="ARBA" id="ARBA00022490"/>
    </source>
</evidence>
<protein>
    <recommendedName>
        <fullName evidence="3">Protein TOPAZ1</fullName>
    </recommendedName>
    <alternativeName>
        <fullName evidence="7">Testis- and ovary-specific PAZ domain-containing protein 1</fullName>
    </alternativeName>
</protein>